<dbReference type="InterPro" id="IPR036699">
    <property type="entry name" value="YehR-like_sf"/>
</dbReference>
<reference evidence="2" key="1">
    <citation type="submission" date="2019-11" db="EMBL/GenBank/DDBJ databases">
        <authorList>
            <person name="Feng L."/>
        </authorList>
    </citation>
    <scope>NUCLEOTIDE SEQUENCE</scope>
    <source>
        <strain evidence="2">CbolteaeLFYP116</strain>
    </source>
</reference>
<dbReference type="PROSITE" id="PS51257">
    <property type="entry name" value="PROKAR_LIPOPROTEIN"/>
    <property type="match status" value="1"/>
</dbReference>
<keyword evidence="1" id="KW-0732">Signal</keyword>
<feature type="chain" id="PRO_5038908196" description="DUF1307 domain-containing protein" evidence="1">
    <location>
        <begin position="27"/>
        <end position="318"/>
    </location>
</feature>
<protein>
    <recommendedName>
        <fullName evidence="3">DUF1307 domain-containing protein</fullName>
    </recommendedName>
</protein>
<dbReference type="SUPFAM" id="SSF160704">
    <property type="entry name" value="YehR-like"/>
    <property type="match status" value="1"/>
</dbReference>
<organism evidence="2">
    <name type="scientific">Enterocloster bolteae</name>
    <dbReference type="NCBI Taxonomy" id="208479"/>
    <lineage>
        <taxon>Bacteria</taxon>
        <taxon>Bacillati</taxon>
        <taxon>Bacillota</taxon>
        <taxon>Clostridia</taxon>
        <taxon>Lachnospirales</taxon>
        <taxon>Lachnospiraceae</taxon>
        <taxon>Enterocloster</taxon>
    </lineage>
</organism>
<dbReference type="RefSeq" id="WP_002573829.1">
    <property type="nucleotide sequence ID" value="NZ_BAABZS010000001.1"/>
</dbReference>
<proteinExistence type="predicted"/>
<dbReference type="AlphaFoldDB" id="A0A6N2XV36"/>
<feature type="signal peptide" evidence="1">
    <location>
        <begin position="1"/>
        <end position="26"/>
    </location>
</feature>
<dbReference type="EMBL" id="CACRTF010000032">
    <property type="protein sequence ID" value="VYT57410.1"/>
    <property type="molecule type" value="Genomic_DNA"/>
</dbReference>
<accession>A0A6N2XV36</accession>
<dbReference type="Gene3D" id="3.30.1830.10">
    <property type="entry name" value="YehR-like"/>
    <property type="match status" value="1"/>
</dbReference>
<sequence length="318" mass="34925">MKHNVIKKTMISLCAFALCAGLTACSENHEKTAEKFLTSVQTQDFATAMSCMDEDNRLNRVFSAVDGVSVPELDEVYRTFSKQMNEMTFVILGKGVNPGECNVRIKNRDYDTAIKEAMNAAIQSQTETGNNEFSNYAGWLGMGVSQAVLGQEAEETMTISKDSGGIIKTKDNIDFFALLTGDFYSYANLTMTTCTLTNEEQESTYYIAARGDRVMGCIMVDTIMLDLSGATDEEVDLLVEETEKQMRGKKGIYGNATAGEGNITTTVGIDFTQTEQADLITMGLIDGSRGYQEYLSLKTTIEGFESQGMTCVTSPQYK</sequence>
<dbReference type="GeneID" id="23111261"/>
<evidence type="ECO:0000313" key="2">
    <source>
        <dbReference type="EMBL" id="VYT57410.1"/>
    </source>
</evidence>
<evidence type="ECO:0008006" key="3">
    <source>
        <dbReference type="Google" id="ProtNLM"/>
    </source>
</evidence>
<evidence type="ECO:0000256" key="1">
    <source>
        <dbReference type="SAM" id="SignalP"/>
    </source>
</evidence>
<gene>
    <name evidence="2" type="ORF">CBLFYP116_00472</name>
</gene>
<name>A0A6N2XV36_9FIRM</name>